<reference evidence="2 3" key="1">
    <citation type="journal article" date="2019" name="Int. J. Syst. Evol. Microbiol.">
        <title>The Global Catalogue of Microorganisms (GCM) 10K type strain sequencing project: providing services to taxonomists for standard genome sequencing and annotation.</title>
        <authorList>
            <consortium name="The Broad Institute Genomics Platform"/>
            <consortium name="The Broad Institute Genome Sequencing Center for Infectious Disease"/>
            <person name="Wu L."/>
            <person name="Ma J."/>
        </authorList>
    </citation>
    <scope>NUCLEOTIDE SEQUENCE [LARGE SCALE GENOMIC DNA]</scope>
    <source>
        <strain evidence="2 3">JCM 14969</strain>
    </source>
</reference>
<evidence type="ECO:0000256" key="1">
    <source>
        <dbReference type="SAM" id="MobiDB-lite"/>
    </source>
</evidence>
<comment type="caution">
    <text evidence="2">The sequence shown here is derived from an EMBL/GenBank/DDBJ whole genome shotgun (WGS) entry which is preliminary data.</text>
</comment>
<dbReference type="RefSeq" id="WP_344222480.1">
    <property type="nucleotide sequence ID" value="NZ_BAAAOS010000068.1"/>
</dbReference>
<evidence type="ECO:0000313" key="2">
    <source>
        <dbReference type="EMBL" id="GAA1618111.1"/>
    </source>
</evidence>
<gene>
    <name evidence="2" type="ORF">GCM10009789_85080</name>
</gene>
<accession>A0ABN2EU92</accession>
<name>A0ABN2EU92_9ACTN</name>
<feature type="compositionally biased region" description="Polar residues" evidence="1">
    <location>
        <begin position="203"/>
        <end position="220"/>
    </location>
</feature>
<dbReference type="EMBL" id="BAAAOS010000068">
    <property type="protein sequence ID" value="GAA1618111.1"/>
    <property type="molecule type" value="Genomic_DNA"/>
</dbReference>
<keyword evidence="3" id="KW-1185">Reference proteome</keyword>
<sequence length="227" mass="25243">MGKKKDAAETARREREEWQLGQDWARWLLGGNSPQPLTLYGVVLEQGETAYLQTSAHYSRLYGGSGRYTHTSGLFIGKPTLVLGMMAANAAVNASRKAAARRDIQLLWRDLQEVPLIATNYRLMCHLPGRGWLSFYFNSVQEFYPEPVNWTITFGFQSAEPLRLAGLAVPTLSVLTAWCLHGDRWQSEPGIAPLVEPALAPQQLPNGQAQGQLEGKQQNLPRIPGQD</sequence>
<evidence type="ECO:0000313" key="3">
    <source>
        <dbReference type="Proteomes" id="UP001500393"/>
    </source>
</evidence>
<feature type="region of interest" description="Disordered" evidence="1">
    <location>
        <begin position="203"/>
        <end position="227"/>
    </location>
</feature>
<organism evidence="2 3">
    <name type="scientific">Kribbella sancticallisti</name>
    <dbReference type="NCBI Taxonomy" id="460087"/>
    <lineage>
        <taxon>Bacteria</taxon>
        <taxon>Bacillati</taxon>
        <taxon>Actinomycetota</taxon>
        <taxon>Actinomycetes</taxon>
        <taxon>Propionibacteriales</taxon>
        <taxon>Kribbellaceae</taxon>
        <taxon>Kribbella</taxon>
    </lineage>
</organism>
<protein>
    <submittedName>
        <fullName evidence="2">Uncharacterized protein</fullName>
    </submittedName>
</protein>
<proteinExistence type="predicted"/>
<dbReference type="Proteomes" id="UP001500393">
    <property type="component" value="Unassembled WGS sequence"/>
</dbReference>